<accession>A0A1I4SC56</accession>
<dbReference type="AlphaFoldDB" id="A0A1I4SC56"/>
<gene>
    <name evidence="1" type="ORF">SAMN05421863_103929</name>
</gene>
<reference evidence="2" key="1">
    <citation type="submission" date="2016-10" db="EMBL/GenBank/DDBJ databases">
        <authorList>
            <person name="Varghese N."/>
            <person name="Submissions S."/>
        </authorList>
    </citation>
    <scope>NUCLEOTIDE SEQUENCE [LARGE SCALE GENOMIC DNA]</scope>
    <source>
        <strain evidence="2">Nm44</strain>
    </source>
</reference>
<evidence type="ECO:0000313" key="1">
    <source>
        <dbReference type="EMBL" id="SFM61873.1"/>
    </source>
</evidence>
<proteinExistence type="predicted"/>
<keyword evidence="2" id="KW-1185">Reference proteome</keyword>
<dbReference type="EMBL" id="FOUB01000039">
    <property type="protein sequence ID" value="SFM61873.1"/>
    <property type="molecule type" value="Genomic_DNA"/>
</dbReference>
<protein>
    <submittedName>
        <fullName evidence="1">Uncharacterized protein</fullName>
    </submittedName>
</protein>
<dbReference type="Proteomes" id="UP000183287">
    <property type="component" value="Unassembled WGS sequence"/>
</dbReference>
<sequence>MDQNKIIFGNLPPAFRLFIDREYDSLFNLMMRCFYSTFQDIARTAIRA</sequence>
<organism evidence="1 2">
    <name type="scientific">Nitrosomonas communis</name>
    <dbReference type="NCBI Taxonomy" id="44574"/>
    <lineage>
        <taxon>Bacteria</taxon>
        <taxon>Pseudomonadati</taxon>
        <taxon>Pseudomonadota</taxon>
        <taxon>Betaproteobacteria</taxon>
        <taxon>Nitrosomonadales</taxon>
        <taxon>Nitrosomonadaceae</taxon>
        <taxon>Nitrosomonas</taxon>
    </lineage>
</organism>
<name>A0A1I4SC56_9PROT</name>
<evidence type="ECO:0000313" key="2">
    <source>
        <dbReference type="Proteomes" id="UP000183287"/>
    </source>
</evidence>